<evidence type="ECO:0000313" key="1">
    <source>
        <dbReference type="EMBL" id="PON83709.1"/>
    </source>
</evidence>
<organism evidence="1 2">
    <name type="scientific">Trema orientale</name>
    <name type="common">Charcoal tree</name>
    <name type="synonym">Celtis orientalis</name>
    <dbReference type="NCBI Taxonomy" id="63057"/>
    <lineage>
        <taxon>Eukaryota</taxon>
        <taxon>Viridiplantae</taxon>
        <taxon>Streptophyta</taxon>
        <taxon>Embryophyta</taxon>
        <taxon>Tracheophyta</taxon>
        <taxon>Spermatophyta</taxon>
        <taxon>Magnoliopsida</taxon>
        <taxon>eudicotyledons</taxon>
        <taxon>Gunneridae</taxon>
        <taxon>Pentapetalae</taxon>
        <taxon>rosids</taxon>
        <taxon>fabids</taxon>
        <taxon>Rosales</taxon>
        <taxon>Cannabaceae</taxon>
        <taxon>Trema</taxon>
    </lineage>
</organism>
<dbReference type="InParanoid" id="A0A2P5EDU0"/>
<dbReference type="AlphaFoldDB" id="A0A2P5EDU0"/>
<keyword evidence="2" id="KW-1185">Reference proteome</keyword>
<evidence type="ECO:0000313" key="2">
    <source>
        <dbReference type="Proteomes" id="UP000237000"/>
    </source>
</evidence>
<dbReference type="Proteomes" id="UP000237000">
    <property type="component" value="Unassembled WGS sequence"/>
</dbReference>
<dbReference type="EMBL" id="JXTC01000174">
    <property type="protein sequence ID" value="PON83709.1"/>
    <property type="molecule type" value="Genomic_DNA"/>
</dbReference>
<comment type="caution">
    <text evidence="1">The sequence shown here is derived from an EMBL/GenBank/DDBJ whole genome shotgun (WGS) entry which is preliminary data.</text>
</comment>
<dbReference type="OrthoDB" id="10322038at2759"/>
<name>A0A2P5EDU0_TREOI</name>
<proteinExistence type="predicted"/>
<reference evidence="2" key="1">
    <citation type="submission" date="2016-06" db="EMBL/GenBank/DDBJ databases">
        <title>Parallel loss of symbiosis genes in relatives of nitrogen-fixing non-legume Parasponia.</title>
        <authorList>
            <person name="Van Velzen R."/>
            <person name="Holmer R."/>
            <person name="Bu F."/>
            <person name="Rutten L."/>
            <person name="Van Zeijl A."/>
            <person name="Liu W."/>
            <person name="Santuari L."/>
            <person name="Cao Q."/>
            <person name="Sharma T."/>
            <person name="Shen D."/>
            <person name="Roswanjaya Y."/>
            <person name="Wardhani T."/>
            <person name="Kalhor M.S."/>
            <person name="Jansen J."/>
            <person name="Van den Hoogen J."/>
            <person name="Gungor B."/>
            <person name="Hartog M."/>
            <person name="Hontelez J."/>
            <person name="Verver J."/>
            <person name="Yang W.-C."/>
            <person name="Schijlen E."/>
            <person name="Repin R."/>
            <person name="Schilthuizen M."/>
            <person name="Schranz E."/>
            <person name="Heidstra R."/>
            <person name="Miyata K."/>
            <person name="Fedorova E."/>
            <person name="Kohlen W."/>
            <person name="Bisseling T."/>
            <person name="Smit S."/>
            <person name="Geurts R."/>
        </authorList>
    </citation>
    <scope>NUCLEOTIDE SEQUENCE [LARGE SCALE GENOMIC DNA]</scope>
    <source>
        <strain evidence="2">cv. RG33-2</strain>
    </source>
</reference>
<gene>
    <name evidence="1" type="ORF">TorRG33x02_205150</name>
</gene>
<protein>
    <submittedName>
        <fullName evidence="1">Uncharacterized protein</fullName>
    </submittedName>
</protein>
<accession>A0A2P5EDU0</accession>
<sequence length="126" mass="15149">MSFHVKLRHIQPHSHFYGYYCLYIKISACTYICECIHSIYIIQTERERERERNLVNQSTRSGHKFNIITVQDQLILNLFRPEDSDTIKHIHLSHLMHRKITNLWETTHKREAGFDINKNQESTSHD</sequence>